<comment type="subcellular location">
    <subcellularLocation>
        <location evidence="1">Cell membrane</location>
        <topology evidence="1">Multi-pass membrane protein</topology>
    </subcellularLocation>
</comment>
<feature type="transmembrane region" description="Helical" evidence="9">
    <location>
        <begin position="484"/>
        <end position="503"/>
    </location>
</feature>
<evidence type="ECO:0000256" key="2">
    <source>
        <dbReference type="ARBA" id="ARBA00022475"/>
    </source>
</evidence>
<dbReference type="Pfam" id="PF02706">
    <property type="entry name" value="Wzz"/>
    <property type="match status" value="1"/>
</dbReference>
<dbReference type="EMBL" id="JAOTIF010000019">
    <property type="protein sequence ID" value="MCU7551280.1"/>
    <property type="molecule type" value="Genomic_DNA"/>
</dbReference>
<protein>
    <submittedName>
        <fullName evidence="12">Polysaccharide biosynthesis tyrosine autokinase</fullName>
        <ecNumber evidence="12">2.7.10.2</ecNumber>
    </submittedName>
</protein>
<comment type="caution">
    <text evidence="12">The sequence shown here is derived from an EMBL/GenBank/DDBJ whole genome shotgun (WGS) entry which is preliminary data.</text>
</comment>
<evidence type="ECO:0000256" key="9">
    <source>
        <dbReference type="SAM" id="Phobius"/>
    </source>
</evidence>
<dbReference type="Gene3D" id="3.40.50.300">
    <property type="entry name" value="P-loop containing nucleotide triphosphate hydrolases"/>
    <property type="match status" value="1"/>
</dbReference>
<keyword evidence="12" id="KW-0808">Transferase</keyword>
<gene>
    <name evidence="12" type="ORF">OCK74_19315</name>
</gene>
<dbReference type="InterPro" id="IPR003856">
    <property type="entry name" value="LPS_length_determ_N"/>
</dbReference>
<reference evidence="12" key="2">
    <citation type="submission" date="2023-04" db="EMBL/GenBank/DDBJ databases">
        <title>Paracnuella aquatica gen. nov., sp. nov., a member of the family Chitinophagaceae isolated from a hot spring.</title>
        <authorList>
            <person name="Wang C."/>
        </authorList>
    </citation>
    <scope>NUCLEOTIDE SEQUENCE</scope>
    <source>
        <strain evidence="12">LB-8</strain>
    </source>
</reference>
<organism evidence="12 13">
    <name type="scientific">Paraflavisolibacter caeni</name>
    <dbReference type="NCBI Taxonomy" id="2982496"/>
    <lineage>
        <taxon>Bacteria</taxon>
        <taxon>Pseudomonadati</taxon>
        <taxon>Bacteroidota</taxon>
        <taxon>Chitinophagia</taxon>
        <taxon>Chitinophagales</taxon>
        <taxon>Chitinophagaceae</taxon>
        <taxon>Paraflavisolibacter</taxon>
    </lineage>
</organism>
<evidence type="ECO:0000256" key="7">
    <source>
        <dbReference type="ARBA" id="ARBA00023136"/>
    </source>
</evidence>
<evidence type="ECO:0000256" key="5">
    <source>
        <dbReference type="ARBA" id="ARBA00022840"/>
    </source>
</evidence>
<feature type="domain" description="Tyrosine-protein kinase G-rich" evidence="11">
    <location>
        <begin position="426"/>
        <end position="502"/>
    </location>
</feature>
<evidence type="ECO:0000256" key="1">
    <source>
        <dbReference type="ARBA" id="ARBA00004651"/>
    </source>
</evidence>
<dbReference type="InterPro" id="IPR032807">
    <property type="entry name" value="GNVR"/>
</dbReference>
<dbReference type="AlphaFoldDB" id="A0A9X2XY29"/>
<name>A0A9X2XY29_9BACT</name>
<evidence type="ECO:0000259" key="11">
    <source>
        <dbReference type="Pfam" id="PF13807"/>
    </source>
</evidence>
<keyword evidence="4" id="KW-0547">Nucleotide-binding</keyword>
<evidence type="ECO:0000313" key="12">
    <source>
        <dbReference type="EMBL" id="MCU7551280.1"/>
    </source>
</evidence>
<evidence type="ECO:0000256" key="6">
    <source>
        <dbReference type="ARBA" id="ARBA00022989"/>
    </source>
</evidence>
<proteinExistence type="predicted"/>
<dbReference type="InterPro" id="IPR027417">
    <property type="entry name" value="P-loop_NTPase"/>
</dbReference>
<keyword evidence="5" id="KW-0067">ATP-binding</keyword>
<dbReference type="GO" id="GO:0005524">
    <property type="term" value="F:ATP binding"/>
    <property type="evidence" value="ECO:0007669"/>
    <property type="project" value="UniProtKB-KW"/>
</dbReference>
<feature type="coiled-coil region" evidence="8">
    <location>
        <begin position="376"/>
        <end position="411"/>
    </location>
</feature>
<keyword evidence="3 9" id="KW-0812">Transmembrane</keyword>
<reference evidence="12" key="1">
    <citation type="submission" date="2022-09" db="EMBL/GenBank/DDBJ databases">
        <authorList>
            <person name="Yuan C."/>
            <person name="Ke Z."/>
        </authorList>
    </citation>
    <scope>NUCLEOTIDE SEQUENCE</scope>
    <source>
        <strain evidence="12">LB-8</strain>
    </source>
</reference>
<dbReference type="InterPro" id="IPR050445">
    <property type="entry name" value="Bact_polysacc_biosynth/exp"/>
</dbReference>
<dbReference type="InterPro" id="IPR005702">
    <property type="entry name" value="Wzc-like_C"/>
</dbReference>
<dbReference type="GO" id="GO:0005886">
    <property type="term" value="C:plasma membrane"/>
    <property type="evidence" value="ECO:0007669"/>
    <property type="project" value="UniProtKB-SubCell"/>
</dbReference>
<keyword evidence="13" id="KW-1185">Reference proteome</keyword>
<dbReference type="EC" id="2.7.10.2" evidence="12"/>
<evidence type="ECO:0000259" key="10">
    <source>
        <dbReference type="Pfam" id="PF02706"/>
    </source>
</evidence>
<dbReference type="GO" id="GO:0004715">
    <property type="term" value="F:non-membrane spanning protein tyrosine kinase activity"/>
    <property type="evidence" value="ECO:0007669"/>
    <property type="project" value="UniProtKB-EC"/>
</dbReference>
<dbReference type="PANTHER" id="PTHR32309">
    <property type="entry name" value="TYROSINE-PROTEIN KINASE"/>
    <property type="match status" value="1"/>
</dbReference>
<dbReference type="CDD" id="cd05387">
    <property type="entry name" value="BY-kinase"/>
    <property type="match status" value="1"/>
</dbReference>
<accession>A0A9X2XY29</accession>
<sequence>MEGQFQSKTTEAANLTVKDIFFKYIRFLPLVFLSVALAFMGAYVYLRYATPVYSSSGALIIKGDNGSAGGSGDKFSQLFVLDNSLNLQNEIELLRSRQLMEEVVKGLNLNFTYHAIGKISQLHLYNNEPFKLVAYKINDSSSAFHLQVEVLNDQQLRVNGEKTVAFGQLFTNNYGSFRFVKNNDRLIDRYTIDWQPTRSVAGDLASRVEVYPKGPTGIMNISLESTHPRLAADVINRLMLEYKIATLNDKNETKRQTIDFIDGRLKVISKELDSVNYSLLRYQEANNLINSESLSASLFSRIEGNDQQIMDQRVQINVAEMIDTYLRDQNHAYELVPSSLGLSDATLGTMISAYNVAQLDRKALIDANIPVTNSRVKQKEDQIERLRINILESLDNIKKFHTAAITRLERNTTETRSKMESLPLKEQNLLEIKKQQQMKQGIYNFLLEKREDIAMSLAATISNIKVVEEAFPNKTPVSPNRKNIYLIAIIIGLAIPALIIFVSEILNDKVSSRYDVEKVTSVPIIAEIGHSLGGDTLAVKANNRSMVAEQFRIMRSNLQYVLANMPKPVLLVTSSYSGEGKSFISTNLGAVISLANKKTIILEFDIRKPKILSGLGMPKKPGLTNYLLGKVSLDELPIEVSGHDNLYVLPCGPVPPNPSELLLDTRIKELFLYLKQNFDVIVIDTAPVGMVSDALTLSEFADATLYLVRQRYTQKNQLGLIDELARERKLPKVSIVLNDVKVRTGYGYSGYGRYGYGYGSVYGNGNGNGYFDDEAPASTFMKRWFGWADTKRWKHKNNKKVKV</sequence>
<dbReference type="SUPFAM" id="SSF52540">
    <property type="entry name" value="P-loop containing nucleoside triphosphate hydrolases"/>
    <property type="match status" value="1"/>
</dbReference>
<feature type="domain" description="Polysaccharide chain length determinant N-terminal" evidence="10">
    <location>
        <begin position="20"/>
        <end position="106"/>
    </location>
</feature>
<keyword evidence="2" id="KW-1003">Cell membrane</keyword>
<evidence type="ECO:0000313" key="13">
    <source>
        <dbReference type="Proteomes" id="UP001155483"/>
    </source>
</evidence>
<keyword evidence="8" id="KW-0175">Coiled coil</keyword>
<keyword evidence="6 9" id="KW-1133">Transmembrane helix</keyword>
<evidence type="ECO:0000256" key="4">
    <source>
        <dbReference type="ARBA" id="ARBA00022741"/>
    </source>
</evidence>
<dbReference type="NCBIfam" id="TIGR01007">
    <property type="entry name" value="eps_fam"/>
    <property type="match status" value="1"/>
</dbReference>
<evidence type="ECO:0000256" key="3">
    <source>
        <dbReference type="ARBA" id="ARBA00022692"/>
    </source>
</evidence>
<feature type="transmembrane region" description="Helical" evidence="9">
    <location>
        <begin position="27"/>
        <end position="46"/>
    </location>
</feature>
<evidence type="ECO:0000256" key="8">
    <source>
        <dbReference type="SAM" id="Coils"/>
    </source>
</evidence>
<dbReference type="Proteomes" id="UP001155483">
    <property type="component" value="Unassembled WGS sequence"/>
</dbReference>
<dbReference type="RefSeq" id="WP_279298719.1">
    <property type="nucleotide sequence ID" value="NZ_JAOTIF010000019.1"/>
</dbReference>
<dbReference type="PANTHER" id="PTHR32309:SF13">
    <property type="entry name" value="FERRIC ENTEROBACTIN TRANSPORT PROTEIN FEPE"/>
    <property type="match status" value="1"/>
</dbReference>
<keyword evidence="7 9" id="KW-0472">Membrane</keyword>
<dbReference type="Pfam" id="PF13807">
    <property type="entry name" value="GNVR"/>
    <property type="match status" value="1"/>
</dbReference>